<dbReference type="SUPFAM" id="SSF46955">
    <property type="entry name" value="Putative DNA-binding domain"/>
    <property type="match status" value="1"/>
</dbReference>
<name>A0A1M7ZN42_9HYPH</name>
<evidence type="ECO:0000256" key="1">
    <source>
        <dbReference type="SAM" id="MobiDB-lite"/>
    </source>
</evidence>
<organism evidence="3 4">
    <name type="scientific">Pseudoxanthobacter soli DSM 19599</name>
    <dbReference type="NCBI Taxonomy" id="1123029"/>
    <lineage>
        <taxon>Bacteria</taxon>
        <taxon>Pseudomonadati</taxon>
        <taxon>Pseudomonadota</taxon>
        <taxon>Alphaproteobacteria</taxon>
        <taxon>Hyphomicrobiales</taxon>
        <taxon>Segnochrobactraceae</taxon>
        <taxon>Pseudoxanthobacter</taxon>
    </lineage>
</organism>
<sequence length="421" mass="46180">MHPMEIDAPRREAQGGEGPGGEAPGSETRRGKSLTRLIEADAEILSAQLKELRARAFPPTSAKELRKFTSGEAAKLIGVSDAYIRHLSLAGEAPEAEKTSRGRRLFSLDQIHELRRTLARSKPAYSPVRRAGEHLQVIAVTNFKGGSGKTTTAAHVAQYFALRGYRTLAIDLDPQASLSALFGLQPEFDLEENETLYGAIRYDEARRPLSEVIRSTYFPGLDIVPGNLELQDFEHDTPRVLAQSASASDRMFFSRVATALQTVEADYDVVILDCPPSLGFLTLSALCAARSVLVTVHPQMLDVASMSQFLHMTADLLDVVEQAGGDADYDFFRYVITRFEPTDGPQAQIVGLMRSLFGSRVLTTPMLKSTAISDAGLTKQTLYEIARENFIRATYDRAIESLDGLNGEIEALVREAWGRAG</sequence>
<dbReference type="InterPro" id="IPR025669">
    <property type="entry name" value="AAA_dom"/>
</dbReference>
<dbReference type="InterPro" id="IPR050678">
    <property type="entry name" value="DNA_Partitioning_ATPase"/>
</dbReference>
<dbReference type="PANTHER" id="PTHR13696">
    <property type="entry name" value="P-LOOP CONTAINING NUCLEOSIDE TRIPHOSPHATE HYDROLASE"/>
    <property type="match status" value="1"/>
</dbReference>
<protein>
    <submittedName>
        <fullName evidence="3">Chromosome partitioning protein</fullName>
    </submittedName>
</protein>
<dbReference type="InterPro" id="IPR009061">
    <property type="entry name" value="DNA-bd_dom_put_sf"/>
</dbReference>
<dbReference type="InterPro" id="IPR017818">
    <property type="entry name" value="Plasmid_partition_RepA"/>
</dbReference>
<accession>A0A1M7ZN42</accession>
<dbReference type="AlphaFoldDB" id="A0A1M7ZN42"/>
<feature type="region of interest" description="Disordered" evidence="1">
    <location>
        <begin position="1"/>
        <end position="31"/>
    </location>
</feature>
<gene>
    <name evidence="3" type="ORF">SAMN02745172_02983</name>
</gene>
<keyword evidence="4" id="KW-1185">Reference proteome</keyword>
<evidence type="ECO:0000259" key="2">
    <source>
        <dbReference type="Pfam" id="PF13614"/>
    </source>
</evidence>
<dbReference type="CDD" id="cd02042">
    <property type="entry name" value="ParAB_family"/>
    <property type="match status" value="1"/>
</dbReference>
<dbReference type="NCBIfam" id="TIGR03453">
    <property type="entry name" value="partition_RepA"/>
    <property type="match status" value="1"/>
</dbReference>
<feature type="compositionally biased region" description="Basic and acidic residues" evidence="1">
    <location>
        <begin position="1"/>
        <end position="14"/>
    </location>
</feature>
<proteinExistence type="predicted"/>
<dbReference type="Gene3D" id="1.10.1660.10">
    <property type="match status" value="1"/>
</dbReference>
<dbReference type="Gene3D" id="3.40.50.300">
    <property type="entry name" value="P-loop containing nucleotide triphosphate hydrolases"/>
    <property type="match status" value="1"/>
</dbReference>
<evidence type="ECO:0000313" key="3">
    <source>
        <dbReference type="EMBL" id="SHO66324.1"/>
    </source>
</evidence>
<dbReference type="Pfam" id="PF13614">
    <property type="entry name" value="AAA_31"/>
    <property type="match status" value="1"/>
</dbReference>
<dbReference type="Proteomes" id="UP000186406">
    <property type="component" value="Unassembled WGS sequence"/>
</dbReference>
<feature type="domain" description="AAA" evidence="2">
    <location>
        <begin position="136"/>
        <end position="316"/>
    </location>
</feature>
<dbReference type="NCBIfam" id="NF010443">
    <property type="entry name" value="PRK13869.1"/>
    <property type="match status" value="1"/>
</dbReference>
<dbReference type="InterPro" id="IPR027417">
    <property type="entry name" value="P-loop_NTPase"/>
</dbReference>
<reference evidence="3 4" key="1">
    <citation type="submission" date="2016-12" db="EMBL/GenBank/DDBJ databases">
        <authorList>
            <person name="Song W.-J."/>
            <person name="Kurnit D.M."/>
        </authorList>
    </citation>
    <scope>NUCLEOTIDE SEQUENCE [LARGE SCALE GENOMIC DNA]</scope>
    <source>
        <strain evidence="3 4">DSM 19599</strain>
    </source>
</reference>
<dbReference type="STRING" id="1123029.SAMN02745172_02983"/>
<dbReference type="EMBL" id="FRXO01000006">
    <property type="protein sequence ID" value="SHO66324.1"/>
    <property type="molecule type" value="Genomic_DNA"/>
</dbReference>
<evidence type="ECO:0000313" key="4">
    <source>
        <dbReference type="Proteomes" id="UP000186406"/>
    </source>
</evidence>
<dbReference type="SUPFAM" id="SSF52540">
    <property type="entry name" value="P-loop containing nucleoside triphosphate hydrolases"/>
    <property type="match status" value="1"/>
</dbReference>
<dbReference type="PANTHER" id="PTHR13696:SF52">
    <property type="entry name" value="PARA FAMILY PROTEIN CT_582"/>
    <property type="match status" value="1"/>
</dbReference>